<proteinExistence type="predicted"/>
<dbReference type="Pfam" id="PF07690">
    <property type="entry name" value="MFS_1"/>
    <property type="match status" value="1"/>
</dbReference>
<dbReference type="PANTHER" id="PTHR23501:SF191">
    <property type="entry name" value="VACUOLAR BASIC AMINO ACID TRANSPORTER 4"/>
    <property type="match status" value="1"/>
</dbReference>
<evidence type="ECO:0000256" key="1">
    <source>
        <dbReference type="ARBA" id="ARBA00004127"/>
    </source>
</evidence>
<dbReference type="PANTHER" id="PTHR23501">
    <property type="entry name" value="MAJOR FACILITATOR SUPERFAMILY"/>
    <property type="match status" value="1"/>
</dbReference>
<dbReference type="Proteomes" id="UP000253551">
    <property type="component" value="Unassembled WGS sequence"/>
</dbReference>
<evidence type="ECO:0000259" key="7">
    <source>
        <dbReference type="PROSITE" id="PS50850"/>
    </source>
</evidence>
<keyword evidence="4 6" id="KW-1133">Transmembrane helix</keyword>
<feature type="transmembrane region" description="Helical" evidence="6">
    <location>
        <begin position="40"/>
        <end position="60"/>
    </location>
</feature>
<evidence type="ECO:0000313" key="9">
    <source>
        <dbReference type="Proteomes" id="UP000253551"/>
    </source>
</evidence>
<feature type="transmembrane region" description="Helical" evidence="6">
    <location>
        <begin position="66"/>
        <end position="87"/>
    </location>
</feature>
<feature type="transmembrane region" description="Helical" evidence="6">
    <location>
        <begin position="436"/>
        <end position="456"/>
    </location>
</feature>
<feature type="transmembrane region" description="Helical" evidence="6">
    <location>
        <begin position="130"/>
        <end position="149"/>
    </location>
</feature>
<evidence type="ECO:0000256" key="5">
    <source>
        <dbReference type="ARBA" id="ARBA00023136"/>
    </source>
</evidence>
<evidence type="ECO:0000256" key="4">
    <source>
        <dbReference type="ARBA" id="ARBA00022989"/>
    </source>
</evidence>
<dbReference type="OrthoDB" id="10021397at2759"/>
<feature type="transmembrane region" description="Helical" evidence="6">
    <location>
        <begin position="300"/>
        <end position="319"/>
    </location>
</feature>
<dbReference type="GO" id="GO:0005886">
    <property type="term" value="C:plasma membrane"/>
    <property type="evidence" value="ECO:0007669"/>
    <property type="project" value="TreeGrafter"/>
</dbReference>
<dbReference type="InterPro" id="IPR020846">
    <property type="entry name" value="MFS_dom"/>
</dbReference>
<protein>
    <recommendedName>
        <fullName evidence="7">Major facilitator superfamily (MFS) profile domain-containing protein</fullName>
    </recommendedName>
</protein>
<feature type="domain" description="Major facilitator superfamily (MFS) profile" evidence="7">
    <location>
        <begin position="1"/>
        <end position="462"/>
    </location>
</feature>
<dbReference type="PRINTS" id="PR01036">
    <property type="entry name" value="TCRTETB"/>
</dbReference>
<dbReference type="GO" id="GO:0012505">
    <property type="term" value="C:endomembrane system"/>
    <property type="evidence" value="ECO:0007669"/>
    <property type="project" value="UniProtKB-SubCell"/>
</dbReference>
<keyword evidence="9" id="KW-1185">Reference proteome</keyword>
<comment type="caution">
    <text evidence="8">The sequence shown here is derived from an EMBL/GenBank/DDBJ whole genome shotgun (WGS) entry which is preliminary data.</text>
</comment>
<dbReference type="SUPFAM" id="SSF103473">
    <property type="entry name" value="MFS general substrate transporter"/>
    <property type="match status" value="1"/>
</dbReference>
<keyword evidence="3 6" id="KW-0812">Transmembrane</keyword>
<dbReference type="GO" id="GO:0022857">
    <property type="term" value="F:transmembrane transporter activity"/>
    <property type="evidence" value="ECO:0007669"/>
    <property type="project" value="InterPro"/>
</dbReference>
<evidence type="ECO:0000256" key="3">
    <source>
        <dbReference type="ARBA" id="ARBA00022692"/>
    </source>
</evidence>
<feature type="transmembrane region" description="Helical" evidence="6">
    <location>
        <begin position="169"/>
        <end position="188"/>
    </location>
</feature>
<comment type="subcellular location">
    <subcellularLocation>
        <location evidence="1">Endomembrane system</location>
        <topology evidence="1">Multi-pass membrane protein</topology>
    </subcellularLocation>
</comment>
<dbReference type="EMBL" id="PJQM01000805">
    <property type="protein sequence ID" value="RCI04050.1"/>
    <property type="molecule type" value="Genomic_DNA"/>
</dbReference>
<dbReference type="InterPro" id="IPR011701">
    <property type="entry name" value="MFS"/>
</dbReference>
<dbReference type="InterPro" id="IPR036259">
    <property type="entry name" value="MFS_trans_sf"/>
</dbReference>
<dbReference type="Gene3D" id="1.20.1250.20">
    <property type="entry name" value="MFS general substrate transporter like domains"/>
    <property type="match status" value="2"/>
</dbReference>
<accession>A0A367KPK4</accession>
<feature type="transmembrane region" description="Helical" evidence="6">
    <location>
        <begin position="194"/>
        <end position="214"/>
    </location>
</feature>
<name>A0A367KPK4_RHIST</name>
<evidence type="ECO:0000313" key="8">
    <source>
        <dbReference type="EMBL" id="RCI04050.1"/>
    </source>
</evidence>
<evidence type="ECO:0000256" key="2">
    <source>
        <dbReference type="ARBA" id="ARBA00022448"/>
    </source>
</evidence>
<keyword evidence="5 6" id="KW-0472">Membrane</keyword>
<keyword evidence="2" id="KW-0813">Transport</keyword>
<organism evidence="8 9">
    <name type="scientific">Rhizopus stolonifer</name>
    <name type="common">Rhizopus nigricans</name>
    <dbReference type="NCBI Taxonomy" id="4846"/>
    <lineage>
        <taxon>Eukaryota</taxon>
        <taxon>Fungi</taxon>
        <taxon>Fungi incertae sedis</taxon>
        <taxon>Mucoromycota</taxon>
        <taxon>Mucoromycotina</taxon>
        <taxon>Mucoromycetes</taxon>
        <taxon>Mucorales</taxon>
        <taxon>Mucorineae</taxon>
        <taxon>Rhizopodaceae</taxon>
        <taxon>Rhizopus</taxon>
    </lineage>
</organism>
<evidence type="ECO:0000256" key="6">
    <source>
        <dbReference type="SAM" id="Phobius"/>
    </source>
</evidence>
<feature type="transmembrane region" description="Helical" evidence="6">
    <location>
        <begin position="325"/>
        <end position="343"/>
    </location>
</feature>
<reference evidence="8 9" key="1">
    <citation type="journal article" date="2018" name="G3 (Bethesda)">
        <title>Phylogenetic and Phylogenomic Definition of Rhizopus Species.</title>
        <authorList>
            <person name="Gryganskyi A.P."/>
            <person name="Golan J."/>
            <person name="Dolatabadi S."/>
            <person name="Mondo S."/>
            <person name="Robb S."/>
            <person name="Idnurm A."/>
            <person name="Muszewska A."/>
            <person name="Steczkiewicz K."/>
            <person name="Masonjones S."/>
            <person name="Liao H.L."/>
            <person name="Gajdeczka M.T."/>
            <person name="Anike F."/>
            <person name="Vuek A."/>
            <person name="Anishchenko I.M."/>
            <person name="Voigt K."/>
            <person name="de Hoog G.S."/>
            <person name="Smith M.E."/>
            <person name="Heitman J."/>
            <person name="Vilgalys R."/>
            <person name="Stajich J.E."/>
        </authorList>
    </citation>
    <scope>NUCLEOTIDE SEQUENCE [LARGE SCALE GENOMIC DNA]</scope>
    <source>
        <strain evidence="8 9">LSU 92-RS-03</strain>
    </source>
</reference>
<feature type="transmembrane region" description="Helical" evidence="6">
    <location>
        <begin position="99"/>
        <end position="118"/>
    </location>
</feature>
<feature type="transmembrane region" description="Helical" evidence="6">
    <location>
        <begin position="235"/>
        <end position="259"/>
    </location>
</feature>
<dbReference type="AlphaFoldDB" id="A0A367KPK4"/>
<dbReference type="PROSITE" id="PS50850">
    <property type="entry name" value="MFS"/>
    <property type="match status" value="1"/>
</dbReference>
<dbReference type="STRING" id="4846.A0A367KPK4"/>
<feature type="transmembrane region" description="Helical" evidence="6">
    <location>
        <begin position="271"/>
        <end position="293"/>
    </location>
</feature>
<gene>
    <name evidence="8" type="ORF">CU098_009765</name>
</gene>
<sequence>MATEFNGYGLYSWVNTAFLLTASTSQPIYAKGVDIFGRRYCFLFATGAYLIGAVLCGAAQSMIMLIVARALCGLGIGAFDTLMKIVVADYIPVRYIGTYQSMLGISWGVGYVVGALVGGVAAENTGWRSIFWIALGFCVISLVAIFFAIEQQTFKQQDQVLKQIDFIGILLWTLAVVCLILALSWGGTTYDWKSTVIISLLCVAGALVIVFGVFEHRWAKDPIVPFGIFSNRSTLLILFAAFCYGGCFQSLMTYVPLYLSVIRQENAMASNLELLCLVLFACIFNVITGLLIVRTARYTWATRLSLSILVLACGLLHLLEVDSSRGMIVGLMIVTGVGSGGMINSEIITAQASVPLHRVPSMVAFMTFCDQVGGITGITAQGSVLSNYLIRSLNQLNLENVQPALVRQSSSYLWSLPQPTQSIVTQVYLDAIKMSFWGSFGFAAAGLLASIGLKAYTMREELVDLDDAVIVSVK</sequence>